<feature type="non-terminal residue" evidence="1">
    <location>
        <position position="1"/>
    </location>
</feature>
<evidence type="ECO:0000313" key="1">
    <source>
        <dbReference type="EMBL" id="CAE8600943.1"/>
    </source>
</evidence>
<evidence type="ECO:0000313" key="2">
    <source>
        <dbReference type="Proteomes" id="UP000654075"/>
    </source>
</evidence>
<proteinExistence type="predicted"/>
<reference evidence="1" key="1">
    <citation type="submission" date="2021-02" db="EMBL/GenBank/DDBJ databases">
        <authorList>
            <person name="Dougan E. K."/>
            <person name="Rhodes N."/>
            <person name="Thang M."/>
            <person name="Chan C."/>
        </authorList>
    </citation>
    <scope>NUCLEOTIDE SEQUENCE</scope>
</reference>
<protein>
    <submittedName>
        <fullName evidence="1">Uncharacterized protein</fullName>
    </submittedName>
</protein>
<accession>A0A813EJE6</accession>
<gene>
    <name evidence="1" type="ORF">PGLA1383_LOCUS19241</name>
</gene>
<comment type="caution">
    <text evidence="1">The sequence shown here is derived from an EMBL/GenBank/DDBJ whole genome shotgun (WGS) entry which is preliminary data.</text>
</comment>
<dbReference type="EMBL" id="CAJNNV010012634">
    <property type="protein sequence ID" value="CAE8600943.1"/>
    <property type="molecule type" value="Genomic_DNA"/>
</dbReference>
<dbReference type="Proteomes" id="UP000654075">
    <property type="component" value="Unassembled WGS sequence"/>
</dbReference>
<keyword evidence="2" id="KW-1185">Reference proteome</keyword>
<name>A0A813EJE6_POLGL</name>
<dbReference type="AlphaFoldDB" id="A0A813EJE6"/>
<organism evidence="1 2">
    <name type="scientific">Polarella glacialis</name>
    <name type="common">Dinoflagellate</name>
    <dbReference type="NCBI Taxonomy" id="89957"/>
    <lineage>
        <taxon>Eukaryota</taxon>
        <taxon>Sar</taxon>
        <taxon>Alveolata</taxon>
        <taxon>Dinophyceae</taxon>
        <taxon>Suessiales</taxon>
        <taxon>Suessiaceae</taxon>
        <taxon>Polarella</taxon>
    </lineage>
</organism>
<sequence length="175" mass="17797">MGAQVSSSDGCCSSDPDAVSPAFAPSLFGSFACLSACHGCGRDGPDGLTEVEVSTATVFREANDETQEDGLRFSLNPVFTSSRGRAATSSRAAGVGYASSSRAAGVEFASSSSSLAAAPNDKDLRPAAACASPGSWFAEGGSYKSREALAESLRAGDAVLVWGSWLAEQSRLGRP</sequence>